<dbReference type="Proteomes" id="UP000182241">
    <property type="component" value="Unassembled WGS sequence"/>
</dbReference>
<accession>A0A1H4WMK2</accession>
<dbReference type="InterPro" id="IPR041657">
    <property type="entry name" value="HTH_17"/>
</dbReference>
<feature type="domain" description="Helix-turn-helix" evidence="1">
    <location>
        <begin position="12"/>
        <end position="63"/>
    </location>
</feature>
<protein>
    <recommendedName>
        <fullName evidence="1">Helix-turn-helix domain-containing protein</fullName>
    </recommendedName>
</protein>
<organism evidence="2 3">
    <name type="scientific">Tsukamurella tyrosinosolvens</name>
    <dbReference type="NCBI Taxonomy" id="57704"/>
    <lineage>
        <taxon>Bacteria</taxon>
        <taxon>Bacillati</taxon>
        <taxon>Actinomycetota</taxon>
        <taxon>Actinomycetes</taxon>
        <taxon>Mycobacteriales</taxon>
        <taxon>Tsukamurellaceae</taxon>
        <taxon>Tsukamurella</taxon>
    </lineage>
</organism>
<keyword evidence="3" id="KW-1185">Reference proteome</keyword>
<dbReference type="InterPro" id="IPR036388">
    <property type="entry name" value="WH-like_DNA-bd_sf"/>
</dbReference>
<evidence type="ECO:0000259" key="1">
    <source>
        <dbReference type="Pfam" id="PF12728"/>
    </source>
</evidence>
<evidence type="ECO:0000313" key="3">
    <source>
        <dbReference type="Proteomes" id="UP000182241"/>
    </source>
</evidence>
<name>A0A1H4WMK2_TSUTY</name>
<dbReference type="Pfam" id="PF12728">
    <property type="entry name" value="HTH_17"/>
    <property type="match status" value="1"/>
</dbReference>
<dbReference type="OrthoDB" id="4330189at2"/>
<dbReference type="STRING" id="57704.SAMN04489793_3614"/>
<reference evidence="3" key="1">
    <citation type="submission" date="2016-10" db="EMBL/GenBank/DDBJ databases">
        <authorList>
            <person name="Varghese N."/>
            <person name="Submissions S."/>
        </authorList>
    </citation>
    <scope>NUCLEOTIDE SEQUENCE [LARGE SCALE GENOMIC DNA]</scope>
    <source>
        <strain evidence="3">DSM 44234</strain>
    </source>
</reference>
<evidence type="ECO:0000313" key="2">
    <source>
        <dbReference type="EMBL" id="SEC94553.1"/>
    </source>
</evidence>
<dbReference type="AlphaFoldDB" id="A0A1H4WMK2"/>
<proteinExistence type="predicted"/>
<gene>
    <name evidence="2" type="ORF">SAMN04489793_3614</name>
</gene>
<dbReference type="RefSeq" id="WP_068738936.1">
    <property type="nucleotide sequence ID" value="NZ_FNSA01000003.1"/>
</dbReference>
<dbReference type="SUPFAM" id="SSF46955">
    <property type="entry name" value="Putative DNA-binding domain"/>
    <property type="match status" value="1"/>
</dbReference>
<dbReference type="Gene3D" id="1.10.10.10">
    <property type="entry name" value="Winged helix-like DNA-binding domain superfamily/Winged helix DNA-binding domain"/>
    <property type="match status" value="1"/>
</dbReference>
<sequence length="69" mass="7782">MTTSSLGAPRVLLSAKQLEQRYGISVNTWRYWRQCGTGPAAVVLGKRKILYDVDVVERWIAARSEQETA</sequence>
<dbReference type="InterPro" id="IPR009061">
    <property type="entry name" value="DNA-bd_dom_put_sf"/>
</dbReference>
<dbReference type="EMBL" id="FNSA01000003">
    <property type="protein sequence ID" value="SEC94553.1"/>
    <property type="molecule type" value="Genomic_DNA"/>
</dbReference>